<feature type="region of interest" description="Disordered" evidence="5">
    <location>
        <begin position="1"/>
        <end position="41"/>
    </location>
</feature>
<dbReference type="GO" id="GO:0004497">
    <property type="term" value="F:monooxygenase activity"/>
    <property type="evidence" value="ECO:0007669"/>
    <property type="project" value="InterPro"/>
</dbReference>
<evidence type="ECO:0000256" key="5">
    <source>
        <dbReference type="SAM" id="MobiDB-lite"/>
    </source>
</evidence>
<keyword evidence="8" id="KW-1185">Reference proteome</keyword>
<dbReference type="SUPFAM" id="SSF51905">
    <property type="entry name" value="FAD/NAD(P)-binding domain"/>
    <property type="match status" value="1"/>
</dbReference>
<sequence>MASPTDTQQQEQLPKTQPKFPHPKHSYHQPAPHTPAPHPSGLQVIVAGAGIGGLMTSILLERAGINHVLLERATTFKPLGAALTLSAQTVRMFDQLGLLKELHACSKFVSGMTFYRQDLSPIARTPLEHFNERYGYASLGMSRPEFMTFLLKQVVPHRIHWGKRVLNTMQNVHGVMVRCQDGTTYHGDILIGADGAYSAVRQSLYKNLSKKGVKLSKNDLSPLRFEMFCNVGVAKNLDPAKFTKLKEEWVELEAILANDQPITIWTIPCQNNRMAWVAGGKLVAPRVSEGEESVRLSDWETRTEEDLSKQLRGIKLTQGENVTVGDLIDSTEPELISRVLLEDKLFYTWFEGRTVLLGDAVHKLLPFGGQGATQAILDSIALVDLLSAIPSKQPAVIKQAFKSYYSYRFPSAKAAYKSSAMASKLSGNRGMFADMSRSLALKHMPQSVVRMMMDKLHMERPIVSFMEPPGQCGIVMPNAPMATDIYDSAKNEPELEKSETVAV</sequence>
<proteinExistence type="inferred from homology"/>
<evidence type="ECO:0000313" key="7">
    <source>
        <dbReference type="EMBL" id="KAG0268042.1"/>
    </source>
</evidence>
<feature type="compositionally biased region" description="Polar residues" evidence="5">
    <location>
        <begin position="1"/>
        <end position="15"/>
    </location>
</feature>
<name>A0A9P6QGA6_9FUNG</name>
<dbReference type="EMBL" id="JAAAJB010000061">
    <property type="protein sequence ID" value="KAG0268042.1"/>
    <property type="molecule type" value="Genomic_DNA"/>
</dbReference>
<dbReference type="Pfam" id="PF01494">
    <property type="entry name" value="FAD_binding_3"/>
    <property type="match status" value="1"/>
</dbReference>
<dbReference type="GO" id="GO:0071949">
    <property type="term" value="F:FAD binding"/>
    <property type="evidence" value="ECO:0007669"/>
    <property type="project" value="InterPro"/>
</dbReference>
<comment type="similarity">
    <text evidence="1">Belongs to the paxM FAD-dependent monooxygenase family.</text>
</comment>
<dbReference type="InterPro" id="IPR036188">
    <property type="entry name" value="FAD/NAD-bd_sf"/>
</dbReference>
<evidence type="ECO:0000256" key="4">
    <source>
        <dbReference type="ARBA" id="ARBA00023002"/>
    </source>
</evidence>
<dbReference type="Gene3D" id="3.50.50.60">
    <property type="entry name" value="FAD/NAD(P)-binding domain"/>
    <property type="match status" value="1"/>
</dbReference>
<evidence type="ECO:0000259" key="6">
    <source>
        <dbReference type="Pfam" id="PF01494"/>
    </source>
</evidence>
<feature type="domain" description="FAD-binding" evidence="6">
    <location>
        <begin position="43"/>
        <end position="413"/>
    </location>
</feature>
<dbReference type="PANTHER" id="PTHR47356">
    <property type="entry name" value="FAD-DEPENDENT MONOOXYGENASE ASQG-RELATED"/>
    <property type="match status" value="1"/>
</dbReference>
<dbReference type="AlphaFoldDB" id="A0A9P6QGA6"/>
<keyword evidence="4" id="KW-0560">Oxidoreductase</keyword>
<evidence type="ECO:0000256" key="1">
    <source>
        <dbReference type="ARBA" id="ARBA00007992"/>
    </source>
</evidence>
<evidence type="ECO:0000256" key="2">
    <source>
        <dbReference type="ARBA" id="ARBA00022630"/>
    </source>
</evidence>
<dbReference type="Proteomes" id="UP000807716">
    <property type="component" value="Unassembled WGS sequence"/>
</dbReference>
<keyword evidence="2" id="KW-0285">Flavoprotein</keyword>
<dbReference type="OrthoDB" id="655030at2759"/>
<reference evidence="7" key="1">
    <citation type="journal article" date="2020" name="Fungal Divers.">
        <title>Resolving the Mortierellaceae phylogeny through synthesis of multi-gene phylogenetics and phylogenomics.</title>
        <authorList>
            <person name="Vandepol N."/>
            <person name="Liber J."/>
            <person name="Desiro A."/>
            <person name="Na H."/>
            <person name="Kennedy M."/>
            <person name="Barry K."/>
            <person name="Grigoriev I.V."/>
            <person name="Miller A.N."/>
            <person name="O'Donnell K."/>
            <person name="Stajich J.E."/>
            <person name="Bonito G."/>
        </authorList>
    </citation>
    <scope>NUCLEOTIDE SEQUENCE</scope>
    <source>
        <strain evidence="7">BC1065</strain>
    </source>
</reference>
<dbReference type="PANTHER" id="PTHR47356:SF2">
    <property type="entry name" value="FAD-BINDING DOMAIN-CONTAINING PROTEIN-RELATED"/>
    <property type="match status" value="1"/>
</dbReference>
<evidence type="ECO:0000313" key="8">
    <source>
        <dbReference type="Proteomes" id="UP000807716"/>
    </source>
</evidence>
<organism evidence="7 8">
    <name type="scientific">Actinomortierella ambigua</name>
    <dbReference type="NCBI Taxonomy" id="1343610"/>
    <lineage>
        <taxon>Eukaryota</taxon>
        <taxon>Fungi</taxon>
        <taxon>Fungi incertae sedis</taxon>
        <taxon>Mucoromycota</taxon>
        <taxon>Mortierellomycotina</taxon>
        <taxon>Mortierellomycetes</taxon>
        <taxon>Mortierellales</taxon>
        <taxon>Mortierellaceae</taxon>
        <taxon>Actinomortierella</taxon>
    </lineage>
</organism>
<keyword evidence="3" id="KW-0274">FAD</keyword>
<accession>A0A9P6QGA6</accession>
<dbReference type="InterPro" id="IPR002938">
    <property type="entry name" value="FAD-bd"/>
</dbReference>
<evidence type="ECO:0000256" key="3">
    <source>
        <dbReference type="ARBA" id="ARBA00022827"/>
    </source>
</evidence>
<protein>
    <recommendedName>
        <fullName evidence="6">FAD-binding domain-containing protein</fullName>
    </recommendedName>
</protein>
<comment type="caution">
    <text evidence="7">The sequence shown here is derived from an EMBL/GenBank/DDBJ whole genome shotgun (WGS) entry which is preliminary data.</text>
</comment>
<dbReference type="PRINTS" id="PR00420">
    <property type="entry name" value="RNGMNOXGNASE"/>
</dbReference>
<gene>
    <name evidence="7" type="ORF">DFQ27_007671</name>
</gene>
<dbReference type="InterPro" id="IPR050562">
    <property type="entry name" value="FAD_mOase_fung"/>
</dbReference>